<dbReference type="EMBL" id="NBCO01000018">
    <property type="protein sequence ID" value="ORC88084.1"/>
    <property type="molecule type" value="Genomic_DNA"/>
</dbReference>
<reference evidence="3 4" key="1">
    <citation type="submission" date="2017-03" db="EMBL/GenBank/DDBJ databases">
        <title>An alternative strategy for trypanosome survival in the mammalian bloodstream revealed through genome and transcriptome analysis of the ubiquitous bovine parasite Trypanosoma (Megatrypanum) theileri.</title>
        <authorList>
            <person name="Kelly S."/>
            <person name="Ivens A."/>
            <person name="Mott A."/>
            <person name="O'Neill E."/>
            <person name="Emms D."/>
            <person name="Macleod O."/>
            <person name="Voorheis P."/>
            <person name="Matthews J."/>
            <person name="Matthews K."/>
            <person name="Carrington M."/>
        </authorList>
    </citation>
    <scope>NUCLEOTIDE SEQUENCE [LARGE SCALE GENOMIC DNA]</scope>
    <source>
        <strain evidence="3">Edinburgh</strain>
    </source>
</reference>
<dbReference type="InterPro" id="IPR006224">
    <property type="entry name" value="PsdUridine_synth_RluA-like_CS"/>
</dbReference>
<proteinExistence type="predicted"/>
<dbReference type="PANTHER" id="PTHR21600">
    <property type="entry name" value="MITOCHONDRIAL RNA PSEUDOURIDINE SYNTHASE"/>
    <property type="match status" value="1"/>
</dbReference>
<evidence type="ECO:0000256" key="1">
    <source>
        <dbReference type="SAM" id="MobiDB-lite"/>
    </source>
</evidence>
<comment type="caution">
    <text evidence="3">The sequence shown here is derived from an EMBL/GenBank/DDBJ whole genome shotgun (WGS) entry which is preliminary data.</text>
</comment>
<dbReference type="GeneID" id="39986234"/>
<dbReference type="GO" id="GO:0009982">
    <property type="term" value="F:pseudouridine synthase activity"/>
    <property type="evidence" value="ECO:0007669"/>
    <property type="project" value="InterPro"/>
</dbReference>
<dbReference type="VEuPathDB" id="TriTrypDB:TM35_000181410"/>
<dbReference type="InterPro" id="IPR050188">
    <property type="entry name" value="RluA_PseudoU_synthase"/>
</dbReference>
<protein>
    <recommendedName>
        <fullName evidence="2">Pseudouridine synthase RsuA/RluA-like domain-containing protein</fullName>
    </recommendedName>
</protein>
<evidence type="ECO:0000313" key="3">
    <source>
        <dbReference type="EMBL" id="ORC88084.1"/>
    </source>
</evidence>
<feature type="compositionally biased region" description="Low complexity" evidence="1">
    <location>
        <begin position="23"/>
        <end position="38"/>
    </location>
</feature>
<feature type="domain" description="Pseudouridine synthase RsuA/RluA-like" evidence="2">
    <location>
        <begin position="211"/>
        <end position="345"/>
    </location>
</feature>
<dbReference type="GO" id="GO:0003723">
    <property type="term" value="F:RNA binding"/>
    <property type="evidence" value="ECO:0007669"/>
    <property type="project" value="InterPro"/>
</dbReference>
<dbReference type="Pfam" id="PF00849">
    <property type="entry name" value="PseudoU_synth_2"/>
    <property type="match status" value="2"/>
</dbReference>
<gene>
    <name evidence="3" type="ORF">TM35_000181410</name>
</gene>
<feature type="domain" description="Pseudouridine synthase RsuA/RluA-like" evidence="2">
    <location>
        <begin position="523"/>
        <end position="568"/>
    </location>
</feature>
<dbReference type="Proteomes" id="UP000192257">
    <property type="component" value="Unassembled WGS sequence"/>
</dbReference>
<dbReference type="PANTHER" id="PTHR21600:SF40">
    <property type="entry name" value="PSEUDOURIDYLATE SYNTHASE RPUSD2"/>
    <property type="match status" value="1"/>
</dbReference>
<dbReference type="SUPFAM" id="SSF55120">
    <property type="entry name" value="Pseudouridine synthase"/>
    <property type="match status" value="1"/>
</dbReference>
<sequence length="660" mass="74093">MQELTHDVPALGDRHPLLLFPPSTSNTNTNTINTTNSGSSGGGRRVLAVAPYPFTFRAPAKGRWIGRPLLHVVAREFAYVPPLTAINDRPRASLDPRITVPAYIEELRNGLLWLNGREAECRAAGEAYSAELQRLRGEHTNENISSSVNVEEMMIDDEAVELLLQQQHLVLQQKDIVLHQVLRREAPMPCDEPLHILRYDHIPRGTPPRRLLVLSKPHGLPVHPSGRNRKNSVTSIMEDIFGGVDAHRYHAVELEKSDIEHEEGVVLMSIRHKEYDFELIRVWIGDKYVSRDAWEELHSLLRKEQDVKGLKAFVVHRLDAATSGVLLFGLDSVSARITAELVAQKGDVYDNIGVTTSTEAEASTATEIETIIGCTKQYFARVHGRFDVMKLVKGQHHCTQVKPPSSLVSVNGDETVCWLRVDRPIGCLSYHESLYWCPDAEMTNSWMKEKEAEVAAEKEALSTIGSGSNGKIHVAGKKRGIHRDNAALEAKHERMRRLTVGGRSVAERSEEGTDNVIAEERLSTLKQSMKRAVTLVRLVGYDEDCDESVVECILLTGRTHQVRVHLASLGHPIRGDTKYIRYISTLEPEKRKLNKTSMTLECEGSPLYKEEADEDDEDNYDSLFSQGIYLHAWRYTLRYAPGETAEVLEAKPPPAWTIVS</sequence>
<dbReference type="Gene3D" id="3.30.2350.10">
    <property type="entry name" value="Pseudouridine synthase"/>
    <property type="match status" value="2"/>
</dbReference>
<dbReference type="GO" id="GO:0000455">
    <property type="term" value="P:enzyme-directed rRNA pseudouridine synthesis"/>
    <property type="evidence" value="ECO:0007669"/>
    <property type="project" value="TreeGrafter"/>
</dbReference>
<dbReference type="PROSITE" id="PS01129">
    <property type="entry name" value="PSI_RLU"/>
    <property type="match status" value="1"/>
</dbReference>
<feature type="region of interest" description="Disordered" evidence="1">
    <location>
        <begin position="15"/>
        <end position="42"/>
    </location>
</feature>
<name>A0A1X0NTP6_9TRYP</name>
<organism evidence="3 4">
    <name type="scientific">Trypanosoma theileri</name>
    <dbReference type="NCBI Taxonomy" id="67003"/>
    <lineage>
        <taxon>Eukaryota</taxon>
        <taxon>Discoba</taxon>
        <taxon>Euglenozoa</taxon>
        <taxon>Kinetoplastea</taxon>
        <taxon>Metakinetoplastina</taxon>
        <taxon>Trypanosomatida</taxon>
        <taxon>Trypanosomatidae</taxon>
        <taxon>Trypanosoma</taxon>
    </lineage>
</organism>
<keyword evidence="4" id="KW-1185">Reference proteome</keyword>
<dbReference type="InterPro" id="IPR020103">
    <property type="entry name" value="PsdUridine_synth_cat_dom_sf"/>
</dbReference>
<dbReference type="InterPro" id="IPR006145">
    <property type="entry name" value="PsdUridine_synth_RsuA/RluA"/>
</dbReference>
<dbReference type="STRING" id="67003.A0A1X0NTP6"/>
<evidence type="ECO:0000313" key="4">
    <source>
        <dbReference type="Proteomes" id="UP000192257"/>
    </source>
</evidence>
<evidence type="ECO:0000259" key="2">
    <source>
        <dbReference type="Pfam" id="PF00849"/>
    </source>
</evidence>
<dbReference type="AlphaFoldDB" id="A0A1X0NTP6"/>
<dbReference type="RefSeq" id="XP_028882150.1">
    <property type="nucleotide sequence ID" value="XM_029026454.1"/>
</dbReference>
<dbReference type="OrthoDB" id="424794at2759"/>
<accession>A0A1X0NTP6</accession>